<reference evidence="2 3" key="1">
    <citation type="submission" date="2017-11" db="EMBL/GenBank/DDBJ databases">
        <title>De novo assembly and phasing of dikaryotic genomes from two isolates of Puccinia coronata f. sp. avenae, the causal agent of oat crown rust.</title>
        <authorList>
            <person name="Miller M.E."/>
            <person name="Zhang Y."/>
            <person name="Omidvar V."/>
            <person name="Sperschneider J."/>
            <person name="Schwessinger B."/>
            <person name="Raley C."/>
            <person name="Palmer J.M."/>
            <person name="Garnica D."/>
            <person name="Upadhyaya N."/>
            <person name="Rathjen J."/>
            <person name="Taylor J.M."/>
            <person name="Park R.F."/>
            <person name="Dodds P.N."/>
            <person name="Hirsch C.D."/>
            <person name="Kianian S.F."/>
            <person name="Figueroa M."/>
        </authorList>
    </citation>
    <scope>NUCLEOTIDE SEQUENCE [LARGE SCALE GENOMIC DNA]</scope>
    <source>
        <strain evidence="2">12NC29</strain>
    </source>
</reference>
<comment type="caution">
    <text evidence="2">The sequence shown here is derived from an EMBL/GenBank/DDBJ whole genome shotgun (WGS) entry which is preliminary data.</text>
</comment>
<keyword evidence="1" id="KW-0732">Signal</keyword>
<feature type="chain" id="PRO_5014730282" evidence="1">
    <location>
        <begin position="24"/>
        <end position="148"/>
    </location>
</feature>
<feature type="signal peptide" evidence="1">
    <location>
        <begin position="1"/>
        <end position="23"/>
    </location>
</feature>
<accession>A0A2N5VS12</accession>
<sequence length="148" mass="16907">MKFTTTIILNILFIAGISLETTARPPDPFIIEDNLWDWKEPARFATTPTKWTPRGYYDPELDGTVDVVGDEQGPAHVRIYRTGTNQFEIINTLRTPHLVLLHDQIRGRWLELSLRVPRIREDGTSVPTPNVITSGEVLVYTETHPEID</sequence>
<evidence type="ECO:0000313" key="3">
    <source>
        <dbReference type="Proteomes" id="UP000235388"/>
    </source>
</evidence>
<dbReference type="AlphaFoldDB" id="A0A2N5VS12"/>
<evidence type="ECO:0000313" key="2">
    <source>
        <dbReference type="EMBL" id="PLW52756.1"/>
    </source>
</evidence>
<name>A0A2N5VS12_9BASI</name>
<gene>
    <name evidence="2" type="ORF">PCANC_07277</name>
</gene>
<proteinExistence type="predicted"/>
<keyword evidence="3" id="KW-1185">Reference proteome</keyword>
<organism evidence="2 3">
    <name type="scientific">Puccinia coronata f. sp. avenae</name>
    <dbReference type="NCBI Taxonomy" id="200324"/>
    <lineage>
        <taxon>Eukaryota</taxon>
        <taxon>Fungi</taxon>
        <taxon>Dikarya</taxon>
        <taxon>Basidiomycota</taxon>
        <taxon>Pucciniomycotina</taxon>
        <taxon>Pucciniomycetes</taxon>
        <taxon>Pucciniales</taxon>
        <taxon>Pucciniaceae</taxon>
        <taxon>Puccinia</taxon>
    </lineage>
</organism>
<dbReference type="Proteomes" id="UP000235388">
    <property type="component" value="Unassembled WGS sequence"/>
</dbReference>
<dbReference type="EMBL" id="PGCJ01000074">
    <property type="protein sequence ID" value="PLW52756.1"/>
    <property type="molecule type" value="Genomic_DNA"/>
</dbReference>
<protein>
    <submittedName>
        <fullName evidence="2">Uncharacterized protein</fullName>
    </submittedName>
</protein>
<evidence type="ECO:0000256" key="1">
    <source>
        <dbReference type="SAM" id="SignalP"/>
    </source>
</evidence>